<reference evidence="4 5" key="1">
    <citation type="submission" date="2019-03" db="EMBL/GenBank/DDBJ databases">
        <title>Metabolic reconstructions from genomes of highly enriched 'Candidatus Accumulibacter' and 'Candidatus Competibacter' bioreactor populations.</title>
        <authorList>
            <person name="Annavajhala M.K."/>
            <person name="Welles L."/>
            <person name="Abbas B."/>
            <person name="Sorokin D."/>
            <person name="Park H."/>
            <person name="Van Loosdrecht M."/>
            <person name="Chandran K."/>
        </authorList>
    </citation>
    <scope>NUCLEOTIDE SEQUENCE [LARGE SCALE GENOMIC DNA]</scope>
    <source>
        <strain evidence="4 5">SBR_G</strain>
    </source>
</reference>
<dbReference type="Pfam" id="PF21028">
    <property type="entry name" value="DUF1285_C"/>
    <property type="match status" value="1"/>
</dbReference>
<dbReference type="Pfam" id="PF06938">
    <property type="entry name" value="DUF1285_N"/>
    <property type="match status" value="1"/>
</dbReference>
<proteinExistence type="predicted"/>
<evidence type="ECO:0000256" key="1">
    <source>
        <dbReference type="SAM" id="MobiDB-lite"/>
    </source>
</evidence>
<dbReference type="InterPro" id="IPR048341">
    <property type="entry name" value="DUF1285_N"/>
</dbReference>
<dbReference type="RefSeq" id="WP_169249426.1">
    <property type="nucleotide sequence ID" value="NZ_SPMZ01000040.1"/>
</dbReference>
<name>A0ABX1TPY1_9GAMM</name>
<dbReference type="PIRSF" id="PIRSF029557">
    <property type="entry name" value="UCP029557"/>
    <property type="match status" value="1"/>
</dbReference>
<evidence type="ECO:0000259" key="3">
    <source>
        <dbReference type="Pfam" id="PF21028"/>
    </source>
</evidence>
<dbReference type="EMBL" id="SPMZ01000040">
    <property type="protein sequence ID" value="NMQ20163.1"/>
    <property type="molecule type" value="Genomic_DNA"/>
</dbReference>
<dbReference type="InterPro" id="IPR023361">
    <property type="entry name" value="DUF1285_beta_roll_sf"/>
</dbReference>
<accession>A0ABX1TPY1</accession>
<protein>
    <submittedName>
        <fullName evidence="4">DUF1285 domain-containing protein</fullName>
    </submittedName>
</protein>
<organism evidence="4 5">
    <name type="scientific">Candidatus Competibacter phosphatis</name>
    <dbReference type="NCBI Taxonomy" id="221280"/>
    <lineage>
        <taxon>Bacteria</taxon>
        <taxon>Pseudomonadati</taxon>
        <taxon>Pseudomonadota</taxon>
        <taxon>Gammaproteobacteria</taxon>
        <taxon>Candidatus Competibacteraceae</taxon>
        <taxon>Candidatus Competibacter</taxon>
    </lineage>
</organism>
<sequence>MRRSTLDPETLASQLSSAPSLPPVERWNPPLSGDMDLRIARNGVWSHEGRPIQRGALVRLFASILRYDPDGHYYLVTPVEKWRIQVDDAPFLAVRLDAEGTGREQRLLFTTNLDDRVSAGSAHPLMVEYRSPGGEPSPYIHVRGGLRALLSRAVFLELIELGEERPAANGGHDYGVWSEGKFFSLGQLDDEN</sequence>
<evidence type="ECO:0000259" key="2">
    <source>
        <dbReference type="Pfam" id="PF06938"/>
    </source>
</evidence>
<dbReference type="Gene3D" id="3.10.540.10">
    <property type="entry name" value="duf1285 like domain"/>
    <property type="match status" value="1"/>
</dbReference>
<keyword evidence="5" id="KW-1185">Reference proteome</keyword>
<feature type="domain" description="DUF1285" evidence="3">
    <location>
        <begin position="90"/>
        <end position="185"/>
    </location>
</feature>
<dbReference type="Proteomes" id="UP000760480">
    <property type="component" value="Unassembled WGS sequence"/>
</dbReference>
<evidence type="ECO:0000313" key="4">
    <source>
        <dbReference type="EMBL" id="NMQ20163.1"/>
    </source>
</evidence>
<comment type="caution">
    <text evidence="4">The sequence shown here is derived from an EMBL/GenBank/DDBJ whole genome shotgun (WGS) entry which is preliminary data.</text>
</comment>
<feature type="region of interest" description="Disordered" evidence="1">
    <location>
        <begin position="1"/>
        <end position="25"/>
    </location>
</feature>
<dbReference type="InterPro" id="IPR048342">
    <property type="entry name" value="DUF1285_C"/>
</dbReference>
<dbReference type="InterPro" id="IPR010707">
    <property type="entry name" value="DUF1285"/>
</dbReference>
<evidence type="ECO:0000313" key="5">
    <source>
        <dbReference type="Proteomes" id="UP000760480"/>
    </source>
</evidence>
<dbReference type="Gene3D" id="2.30.270.10">
    <property type="entry name" value="duf1285 protein"/>
    <property type="match status" value="1"/>
</dbReference>
<gene>
    <name evidence="4" type="ORF">E4P82_13720</name>
</gene>
<feature type="domain" description="DUF1285" evidence="2">
    <location>
        <begin position="22"/>
        <end position="89"/>
    </location>
</feature>